<protein>
    <recommendedName>
        <fullName evidence="3">Glycosyltransferase subfamily 4-like N-terminal domain-containing protein</fullName>
    </recommendedName>
</protein>
<evidence type="ECO:0000256" key="2">
    <source>
        <dbReference type="ARBA" id="ARBA00022679"/>
    </source>
</evidence>
<evidence type="ECO:0000259" key="3">
    <source>
        <dbReference type="Pfam" id="PF13579"/>
    </source>
</evidence>
<dbReference type="OrthoDB" id="509705at2"/>
<sequence length="388" mass="42441">MKVLLITPYSPLRHHDHAANDVMRPLVEALGQAMDLHVYAPGQRNGGLASWRINDVTYHAGADVLRRQSDRLDMYSYAARGSWSRQSTREVLTIARAVKPDIVHAEYAQAAEPLFRVRRAGLPIRTSIMLHDLPGEWADASADSEGWLRTSLGRLERAKTNNLKRLVLTAIDALLVFSERDREKLRNASGIVAVTQIGFTPGECSWVGDAPQVAAFGGALWRLENELTAIHLAREVLPLVRTRLPQAQLRIFGARPSAQVSALSDEPGVTVVGEVADYDDEFRHAAVTLAPAMVDAGVLMKALRAMSIGCPVVLNSVSAGPIVGLKNGIHALVGDGPAELADQIAAAMQDRVRAQRIGSAARELVRNQYSWDRTVQIYARVFDHLLHG</sequence>
<keyword evidence="2" id="KW-0808">Transferase</keyword>
<dbReference type="InterPro" id="IPR028098">
    <property type="entry name" value="Glyco_trans_4-like_N"/>
</dbReference>
<dbReference type="EMBL" id="LZLC01000250">
    <property type="protein sequence ID" value="OBJ36181.1"/>
    <property type="molecule type" value="Genomic_DNA"/>
</dbReference>
<dbReference type="CDD" id="cd03801">
    <property type="entry name" value="GT4_PimA-like"/>
    <property type="match status" value="1"/>
</dbReference>
<proteinExistence type="predicted"/>
<dbReference type="Pfam" id="PF13579">
    <property type="entry name" value="Glyco_trans_4_4"/>
    <property type="match status" value="1"/>
</dbReference>
<name>A0A1A3GL87_MYCMU</name>
<keyword evidence="1" id="KW-0328">Glycosyltransferase</keyword>
<dbReference type="GO" id="GO:0016757">
    <property type="term" value="F:glycosyltransferase activity"/>
    <property type="evidence" value="ECO:0007669"/>
    <property type="project" value="UniProtKB-KW"/>
</dbReference>
<comment type="caution">
    <text evidence="4">The sequence shown here is derived from an EMBL/GenBank/DDBJ whole genome shotgun (WGS) entry which is preliminary data.</text>
</comment>
<evidence type="ECO:0000313" key="5">
    <source>
        <dbReference type="Proteomes" id="UP000093898"/>
    </source>
</evidence>
<evidence type="ECO:0000313" key="4">
    <source>
        <dbReference type="EMBL" id="OBJ36181.1"/>
    </source>
</evidence>
<evidence type="ECO:0000256" key="1">
    <source>
        <dbReference type="ARBA" id="ARBA00022676"/>
    </source>
</evidence>
<dbReference type="PANTHER" id="PTHR12526">
    <property type="entry name" value="GLYCOSYLTRANSFERASE"/>
    <property type="match status" value="1"/>
</dbReference>
<dbReference type="AlphaFoldDB" id="A0A1A3GL87"/>
<feature type="domain" description="Glycosyltransferase subfamily 4-like N-terminal" evidence="3">
    <location>
        <begin position="22"/>
        <end position="192"/>
    </location>
</feature>
<reference evidence="5" key="1">
    <citation type="submission" date="2016-06" db="EMBL/GenBank/DDBJ databases">
        <authorList>
            <person name="Sutton G."/>
            <person name="Brinkac L."/>
            <person name="Sanka R."/>
            <person name="Adams M."/>
            <person name="Lau E."/>
            <person name="Garcia-Basteiro A."/>
            <person name="Lopez-Varela E."/>
            <person name="Palencia S."/>
        </authorList>
    </citation>
    <scope>NUCLEOTIDE SEQUENCE [LARGE SCALE GENOMIC DNA]</scope>
    <source>
        <strain evidence="5">1127319.6</strain>
    </source>
</reference>
<organism evidence="4 5">
    <name type="scientific">Mycolicibacterium mucogenicum</name>
    <name type="common">Mycobacterium mucogenicum</name>
    <dbReference type="NCBI Taxonomy" id="56689"/>
    <lineage>
        <taxon>Bacteria</taxon>
        <taxon>Bacillati</taxon>
        <taxon>Actinomycetota</taxon>
        <taxon>Actinomycetes</taxon>
        <taxon>Mycobacteriales</taxon>
        <taxon>Mycobacteriaceae</taxon>
        <taxon>Mycolicibacterium</taxon>
    </lineage>
</organism>
<dbReference type="Pfam" id="PF13692">
    <property type="entry name" value="Glyco_trans_1_4"/>
    <property type="match status" value="1"/>
</dbReference>
<dbReference type="Gene3D" id="3.40.50.2000">
    <property type="entry name" value="Glycogen Phosphorylase B"/>
    <property type="match status" value="2"/>
</dbReference>
<dbReference type="Proteomes" id="UP000093898">
    <property type="component" value="Unassembled WGS sequence"/>
</dbReference>
<dbReference type="RefSeq" id="WP_064986015.1">
    <property type="nucleotide sequence ID" value="NZ_LZLC01000250.1"/>
</dbReference>
<gene>
    <name evidence="4" type="ORF">A5630_07225</name>
</gene>
<dbReference type="SUPFAM" id="SSF53756">
    <property type="entry name" value="UDP-Glycosyltransferase/glycogen phosphorylase"/>
    <property type="match status" value="1"/>
</dbReference>
<dbReference type="PANTHER" id="PTHR12526:SF630">
    <property type="entry name" value="GLYCOSYLTRANSFERASE"/>
    <property type="match status" value="1"/>
</dbReference>
<accession>A0A1A3GL87</accession>